<dbReference type="Pfam" id="PF02527">
    <property type="entry name" value="GidB"/>
    <property type="match status" value="1"/>
</dbReference>
<dbReference type="Gene3D" id="3.40.50.150">
    <property type="entry name" value="Vaccinia Virus protein VP39"/>
    <property type="match status" value="1"/>
</dbReference>
<name>A0A1W1DYN6_9ZZZZ</name>
<dbReference type="PIRSF" id="PIRSF003078">
    <property type="entry name" value="GidB"/>
    <property type="match status" value="1"/>
</dbReference>
<keyword evidence="2" id="KW-0698">rRNA processing</keyword>
<sequence length="206" mass="22860">MTENLIDNAKLLGIKLSNVQAEKLIDYLELIIKWNKTYNLSAIRNIEEGVKKHLLDSLSIVSFIDETPLLDVGSGAGLPGIVIGIMKPETPVSVLDTVGKKCRFMQFAKTQLGLKNLSVVNERVEVFQPEQCFGQITSRAFAEVDKTLKLTQHLLCDNGRYLLMKGANVEREALPDGAKVERLLVPGVSDKRFLVIMGSLHKDVKV</sequence>
<dbReference type="SUPFAM" id="SSF53335">
    <property type="entry name" value="S-adenosyl-L-methionine-dependent methyltransferases"/>
    <property type="match status" value="1"/>
</dbReference>
<accession>A0A1W1DYN6</accession>
<dbReference type="AlphaFoldDB" id="A0A1W1DYN6"/>
<keyword evidence="4" id="KW-0489">Methyltransferase</keyword>
<protein>
    <submittedName>
        <fullName evidence="4">rRNA small subunit 7-methylguanosine (M7G) methyltransferase GidB</fullName>
    </submittedName>
</protein>
<evidence type="ECO:0000256" key="2">
    <source>
        <dbReference type="ARBA" id="ARBA00022552"/>
    </source>
</evidence>
<organism evidence="4">
    <name type="scientific">hydrothermal vent metagenome</name>
    <dbReference type="NCBI Taxonomy" id="652676"/>
    <lineage>
        <taxon>unclassified sequences</taxon>
        <taxon>metagenomes</taxon>
        <taxon>ecological metagenomes</taxon>
    </lineage>
</organism>
<dbReference type="GO" id="GO:0005829">
    <property type="term" value="C:cytosol"/>
    <property type="evidence" value="ECO:0007669"/>
    <property type="project" value="TreeGrafter"/>
</dbReference>
<proteinExistence type="inferred from homology"/>
<dbReference type="HAMAP" id="MF_00074">
    <property type="entry name" value="16SrRNA_methyltr_G"/>
    <property type="match status" value="1"/>
</dbReference>
<evidence type="ECO:0000256" key="1">
    <source>
        <dbReference type="ARBA" id="ARBA00022490"/>
    </source>
</evidence>
<gene>
    <name evidence="4" type="ORF">MNB_SUP05-SYMBIONT-4-324</name>
</gene>
<dbReference type="InterPro" id="IPR003682">
    <property type="entry name" value="rRNA_ssu_MeTfrase_G"/>
</dbReference>
<evidence type="ECO:0000313" key="4">
    <source>
        <dbReference type="EMBL" id="SFV86844.1"/>
    </source>
</evidence>
<keyword evidence="1" id="KW-0963">Cytoplasm</keyword>
<dbReference type="NCBIfam" id="TIGR00138">
    <property type="entry name" value="rsmG_gidB"/>
    <property type="match status" value="1"/>
</dbReference>
<reference evidence="4" key="1">
    <citation type="submission" date="2016-10" db="EMBL/GenBank/DDBJ databases">
        <authorList>
            <person name="de Groot N.N."/>
        </authorList>
    </citation>
    <scope>NUCLEOTIDE SEQUENCE</scope>
</reference>
<dbReference type="EMBL" id="FPHY01000114">
    <property type="protein sequence ID" value="SFV86844.1"/>
    <property type="molecule type" value="Genomic_DNA"/>
</dbReference>
<dbReference type="PANTHER" id="PTHR31760:SF0">
    <property type="entry name" value="S-ADENOSYL-L-METHIONINE-DEPENDENT METHYLTRANSFERASES SUPERFAMILY PROTEIN"/>
    <property type="match status" value="1"/>
</dbReference>
<dbReference type="GO" id="GO:0070043">
    <property type="term" value="F:rRNA (guanine-N7-)-methyltransferase activity"/>
    <property type="evidence" value="ECO:0007669"/>
    <property type="project" value="TreeGrafter"/>
</dbReference>
<dbReference type="InterPro" id="IPR029063">
    <property type="entry name" value="SAM-dependent_MTases_sf"/>
</dbReference>
<keyword evidence="3 4" id="KW-0808">Transferase</keyword>
<evidence type="ECO:0000256" key="3">
    <source>
        <dbReference type="ARBA" id="ARBA00022679"/>
    </source>
</evidence>
<dbReference type="PANTHER" id="PTHR31760">
    <property type="entry name" value="S-ADENOSYL-L-METHIONINE-DEPENDENT METHYLTRANSFERASES SUPERFAMILY PROTEIN"/>
    <property type="match status" value="1"/>
</dbReference>